<name>A0A0F3RYH3_9LACO</name>
<dbReference type="OrthoDB" id="2323055at2"/>
<keyword evidence="1" id="KW-0732">Signal</keyword>
<dbReference type="EMBL" id="JZCR01000003">
    <property type="protein sequence ID" value="KJW13842.1"/>
    <property type="molecule type" value="Genomic_DNA"/>
</dbReference>
<reference evidence="2 3" key="1">
    <citation type="submission" date="2015-03" db="EMBL/GenBank/DDBJ databases">
        <authorList>
            <person name="Zheng J."/>
            <person name="Ganezle M."/>
        </authorList>
    </citation>
    <scope>NUCLEOTIDE SEQUENCE [LARGE SCALE GENOMIC DNA]</scope>
    <source>
        <strain evidence="2 3">LP38</strain>
    </source>
</reference>
<dbReference type="Proteomes" id="UP000033491">
    <property type="component" value="Unassembled WGS sequence"/>
</dbReference>
<evidence type="ECO:0000313" key="3">
    <source>
        <dbReference type="Proteomes" id="UP000033491"/>
    </source>
</evidence>
<comment type="caution">
    <text evidence="2">The sequence shown here is derived from an EMBL/GenBank/DDBJ whole genome shotgun (WGS) entry which is preliminary data.</text>
</comment>
<organism evidence="2 3">
    <name type="scientific">Levilactobacillus spicheri</name>
    <dbReference type="NCBI Taxonomy" id="216463"/>
    <lineage>
        <taxon>Bacteria</taxon>
        <taxon>Bacillati</taxon>
        <taxon>Bacillota</taxon>
        <taxon>Bacilli</taxon>
        <taxon>Lactobacillales</taxon>
        <taxon>Lactobacillaceae</taxon>
        <taxon>Levilactobacillus</taxon>
    </lineage>
</organism>
<feature type="chain" id="PRO_5002465972" evidence="1">
    <location>
        <begin position="30"/>
        <end position="158"/>
    </location>
</feature>
<sequence>MKKQTVVKLLIIAAFCLIGVSINQSSADAASWHKGTPKVLRGTYQGKRTSSAEGFGYFCKIASKHYIIQYSNMSQIKTVNLKYKKLRTHVYRIVGHTQKSGMVLGGHSDSVLYRKGKLLLLTDYASYKKEKMNAFKYSLKNPAKKTTHIKDGGAIVHM</sequence>
<evidence type="ECO:0000313" key="2">
    <source>
        <dbReference type="EMBL" id="KJW13842.1"/>
    </source>
</evidence>
<protein>
    <submittedName>
        <fullName evidence="2">Uncharacterized protein</fullName>
    </submittedName>
</protein>
<feature type="signal peptide" evidence="1">
    <location>
        <begin position="1"/>
        <end position="29"/>
    </location>
</feature>
<proteinExistence type="predicted"/>
<dbReference type="AlphaFoldDB" id="A0A0F3RYH3"/>
<gene>
    <name evidence="2" type="ORF">VC81_01290</name>
</gene>
<accession>A0A0F3RYH3</accession>
<dbReference type="PATRIC" id="fig|216463.3.peg.2049"/>
<evidence type="ECO:0000256" key="1">
    <source>
        <dbReference type="SAM" id="SignalP"/>
    </source>
</evidence>
<dbReference type="RefSeq" id="WP_045806337.1">
    <property type="nucleotide sequence ID" value="NZ_JZCR01000003.1"/>
</dbReference>